<name>A0A1I8B705_MELHA</name>
<dbReference type="InterPro" id="IPR051856">
    <property type="entry name" value="CSR-E3_Ligase_Protein"/>
</dbReference>
<feature type="transmembrane region" description="Helical" evidence="6">
    <location>
        <begin position="119"/>
        <end position="140"/>
    </location>
</feature>
<protein>
    <submittedName>
        <fullName evidence="9">DC_STAMP domain-containing protein</fullName>
    </submittedName>
</protein>
<feature type="region of interest" description="Disordered" evidence="5">
    <location>
        <begin position="667"/>
        <end position="695"/>
    </location>
</feature>
<keyword evidence="8" id="KW-1185">Reference proteome</keyword>
<feature type="transmembrane region" description="Helical" evidence="6">
    <location>
        <begin position="425"/>
        <end position="449"/>
    </location>
</feature>
<keyword evidence="3 6" id="KW-1133">Transmembrane helix</keyword>
<feature type="transmembrane region" description="Helical" evidence="6">
    <location>
        <begin position="58"/>
        <end position="76"/>
    </location>
</feature>
<proteinExistence type="predicted"/>
<dbReference type="Proteomes" id="UP000095281">
    <property type="component" value="Unplaced"/>
</dbReference>
<evidence type="ECO:0000313" key="8">
    <source>
        <dbReference type="Proteomes" id="UP000095281"/>
    </source>
</evidence>
<dbReference type="OMA" id="STNMITC"/>
<dbReference type="WBParaSite" id="MhA1_Contig1551.frz3.gene3">
    <property type="protein sequence ID" value="MhA1_Contig1551.frz3.gene3"/>
    <property type="gene ID" value="MhA1_Contig1551.frz3.gene3"/>
</dbReference>
<dbReference type="AlphaFoldDB" id="A0A1I8B705"/>
<dbReference type="GO" id="GO:0016020">
    <property type="term" value="C:membrane"/>
    <property type="evidence" value="ECO:0007669"/>
    <property type="project" value="UniProtKB-SubCell"/>
</dbReference>
<feature type="transmembrane region" description="Helical" evidence="6">
    <location>
        <begin position="509"/>
        <end position="530"/>
    </location>
</feature>
<feature type="transmembrane region" description="Helical" evidence="6">
    <location>
        <begin position="603"/>
        <end position="636"/>
    </location>
</feature>
<evidence type="ECO:0000256" key="6">
    <source>
        <dbReference type="SAM" id="Phobius"/>
    </source>
</evidence>
<dbReference type="PANTHER" id="PTHR21041:SF17">
    <property type="entry name" value="E3 UBIQUITIN-PROTEIN LIGASE DCST1"/>
    <property type="match status" value="1"/>
</dbReference>
<evidence type="ECO:0000256" key="5">
    <source>
        <dbReference type="SAM" id="MobiDB-lite"/>
    </source>
</evidence>
<evidence type="ECO:0000256" key="2">
    <source>
        <dbReference type="ARBA" id="ARBA00022692"/>
    </source>
</evidence>
<organism evidence="8 9">
    <name type="scientific">Meloidogyne hapla</name>
    <name type="common">Root-knot nematode worm</name>
    <dbReference type="NCBI Taxonomy" id="6305"/>
    <lineage>
        <taxon>Eukaryota</taxon>
        <taxon>Metazoa</taxon>
        <taxon>Ecdysozoa</taxon>
        <taxon>Nematoda</taxon>
        <taxon>Chromadorea</taxon>
        <taxon>Rhabditida</taxon>
        <taxon>Tylenchina</taxon>
        <taxon>Tylenchomorpha</taxon>
        <taxon>Tylenchoidea</taxon>
        <taxon>Meloidogynidae</taxon>
        <taxon>Meloidogyninae</taxon>
        <taxon>Meloidogyne</taxon>
    </lineage>
</organism>
<dbReference type="Pfam" id="PF07782">
    <property type="entry name" value="DC_STAMP"/>
    <property type="match status" value="1"/>
</dbReference>
<comment type="subcellular location">
    <subcellularLocation>
        <location evidence="1">Membrane</location>
        <topology evidence="1">Multi-pass membrane protein</topology>
    </subcellularLocation>
</comment>
<feature type="transmembrane region" description="Helical" evidence="6">
    <location>
        <begin position="88"/>
        <end position="107"/>
    </location>
</feature>
<dbReference type="InterPro" id="IPR012858">
    <property type="entry name" value="DC_STAMP-like"/>
</dbReference>
<evidence type="ECO:0000256" key="3">
    <source>
        <dbReference type="ARBA" id="ARBA00022989"/>
    </source>
</evidence>
<feature type="domain" description="Dendritic cell-specific transmembrane protein-like" evidence="7">
    <location>
        <begin position="454"/>
        <end position="648"/>
    </location>
</feature>
<keyword evidence="2 6" id="KW-0812">Transmembrane</keyword>
<evidence type="ECO:0000256" key="4">
    <source>
        <dbReference type="ARBA" id="ARBA00023136"/>
    </source>
</evidence>
<evidence type="ECO:0000259" key="7">
    <source>
        <dbReference type="Pfam" id="PF07782"/>
    </source>
</evidence>
<accession>A0A1I8B705</accession>
<evidence type="ECO:0000313" key="9">
    <source>
        <dbReference type="WBParaSite" id="MhA1_Contig1551.frz3.gene3"/>
    </source>
</evidence>
<reference evidence="9" key="1">
    <citation type="submission" date="2016-11" db="UniProtKB">
        <authorList>
            <consortium name="WormBaseParasite"/>
        </authorList>
    </citation>
    <scope>IDENTIFICATION</scope>
</reference>
<sequence length="695" mass="81296">MVLCKKTKSLWKTLIEDGLFNFLFVEPSREKKIEKAGRYRIIDILLHSNTKEYRVFRFLYNFPFGCLLSLIVYHVSWYKINFAADTRFIPSFWASLVKYFLIGFAALSFSLNSLIRCSIIFAILSGLSSSGQGVLSIYVMENLRLGPIQNIIVNFGHSTKITFCHLELQARVAKRRMQIQAGPLEMLFEKHFGNATSVGNKVVKMLRSLVQPYDGEIDPDQTEDDKHISSIIDTAEALATRKLKSYGEDKSESEETKTDRASEPVLKRLKSQLTKAIYGRFIKRCKLMFASSVTSCHKKFEESQSLCYDTIPFPIHYLTCSAMNSLTLCQPDRFKKMSYKYCELGQSQDAARGTHETLFSSELDNEMIGLQNISKTVKHQLHLNLHFIAVEAPELEKGYSVNQLQTEMKHDLEYYKIVLATFDKIFTFLIIMFTYFVFKNCVLIIMNYLNDIEYKNYFTTPYFWHIDLKRELTGKVFLRPLRKEEIKFNNIISPYGLPRSDEIRKMTKAFVRWIVLLFVVFAIIMLDYYYNRMLEIVIEHGKMLSEQTSYSHLNIKVGGEGVVANLLKEILNFNYTGYLKEELTNEKCLKNASSKPDWFYNFVYLFLPVLFILLLMVFFNFVVQRFIFLVVMGYIFPFRSKARIIHLYNKLLLARINMDKLNKAKKMEEKETNKNFKNENKKKVEEKDKNNLKDK</sequence>
<dbReference type="PANTHER" id="PTHR21041">
    <property type="entry name" value="DENDRITIC CELL-SPECIFIC TRANSMEMBRANE PROTEIN"/>
    <property type="match status" value="1"/>
</dbReference>
<keyword evidence="4 6" id="KW-0472">Membrane</keyword>
<evidence type="ECO:0000256" key="1">
    <source>
        <dbReference type="ARBA" id="ARBA00004141"/>
    </source>
</evidence>